<dbReference type="EMBL" id="JOKM01000112">
    <property type="protein sequence ID" value="KGB20852.1"/>
    <property type="molecule type" value="Genomic_DNA"/>
</dbReference>
<dbReference type="PATRIC" id="fig|104102.7.peg.3407"/>
<protein>
    <submittedName>
        <fullName evidence="1">Uncharacterized protein</fullName>
    </submittedName>
</protein>
<dbReference type="AlphaFoldDB" id="A0A094YHQ5"/>
<organism evidence="1 2">
    <name type="scientific">Acetobacter tropicalis</name>
    <dbReference type="NCBI Taxonomy" id="104102"/>
    <lineage>
        <taxon>Bacteria</taxon>
        <taxon>Pseudomonadati</taxon>
        <taxon>Pseudomonadota</taxon>
        <taxon>Alphaproteobacteria</taxon>
        <taxon>Acetobacterales</taxon>
        <taxon>Acetobacteraceae</taxon>
        <taxon>Acetobacter</taxon>
    </lineage>
</organism>
<evidence type="ECO:0000313" key="1">
    <source>
        <dbReference type="EMBL" id="KGB20852.1"/>
    </source>
</evidence>
<accession>A0A094YHQ5</accession>
<keyword evidence="2" id="KW-1185">Reference proteome</keyword>
<dbReference type="Proteomes" id="UP000029448">
    <property type="component" value="Unassembled WGS sequence"/>
</dbReference>
<comment type="caution">
    <text evidence="1">The sequence shown here is derived from an EMBL/GenBank/DDBJ whole genome shotgun (WGS) entry which is preliminary data.</text>
</comment>
<proteinExistence type="predicted"/>
<reference evidence="1 2" key="1">
    <citation type="submission" date="2014-06" db="EMBL/GenBank/DDBJ databases">
        <title>Functional and comparative genomic analyses of the Drosophila gut microbiota identify candidate symbiosis factors.</title>
        <authorList>
            <person name="Newell P.D."/>
            <person name="Chaston J.M."/>
            <person name="Douglas A.E."/>
        </authorList>
    </citation>
    <scope>NUCLEOTIDE SEQUENCE [LARGE SCALE GENOMIC DNA]</scope>
    <source>
        <strain evidence="1 2">DmCS_006</strain>
    </source>
</reference>
<gene>
    <name evidence="1" type="ORF">AtDm6_3455</name>
</gene>
<evidence type="ECO:0000313" key="2">
    <source>
        <dbReference type="Proteomes" id="UP000029448"/>
    </source>
</evidence>
<name>A0A094YHQ5_9PROT</name>
<sequence length="77" mass="8906">MITLIRLGNIKERYVHDGPSLRRPLWKAAAITPSNRLYNRYKIRPLIHDALFPAFKQKRGGKSVSARSYQKQAETVL</sequence>